<dbReference type="InterPro" id="IPR007749">
    <property type="entry name" value="DUF677"/>
</dbReference>
<keyword evidence="4 7" id="KW-1133">Transmembrane helix</keyword>
<evidence type="ECO:0000256" key="1">
    <source>
        <dbReference type="ARBA" id="ARBA00004370"/>
    </source>
</evidence>
<gene>
    <name evidence="8" type="ORF">MUK42_18167</name>
</gene>
<dbReference type="PANTHER" id="PTHR31113">
    <property type="entry name" value="UPF0496 PROTEIN 3-RELATED"/>
    <property type="match status" value="1"/>
</dbReference>
<evidence type="ECO:0000256" key="5">
    <source>
        <dbReference type="ARBA" id="ARBA00023136"/>
    </source>
</evidence>
<evidence type="ECO:0000256" key="7">
    <source>
        <dbReference type="SAM" id="Phobius"/>
    </source>
</evidence>
<keyword evidence="9" id="KW-1185">Reference proteome</keyword>
<protein>
    <submittedName>
        <fullName evidence="8">UPF0496 protein</fullName>
    </submittedName>
</protein>
<evidence type="ECO:0000256" key="2">
    <source>
        <dbReference type="ARBA" id="ARBA00009074"/>
    </source>
</evidence>
<evidence type="ECO:0000256" key="4">
    <source>
        <dbReference type="ARBA" id="ARBA00022989"/>
    </source>
</evidence>
<feature type="region of interest" description="Disordered" evidence="6">
    <location>
        <begin position="1"/>
        <end position="47"/>
    </location>
</feature>
<dbReference type="OrthoDB" id="776561at2759"/>
<sequence>MTELTADIESTASPRVSLEYPPAPCPPFQASTNTAASPPRKREAGAPISSSSFNLCEEYINAFRTESYHEFWAQVLDLTLDHGAALKPRGSSAVASLPSYRLLAEHLLDPDQPTVTKILTHLAKRCRPEIHVLLSDYYSETADASLLCGLLLKDIDRIRRRYRPLNAALRSFVSASRSRNGLQAIGDFLAIVSRATNSFDSVASSRCKFRAVQGGSADLLKRLESGRKKTRAKLRFINRLKRTLATSAIVLAASTFIIGACVPMHALVTLTALPPFLSSSSRFASARRLDRVVAQLDAAAKGTYILNRDLDTISRLVARLHDEAEHTLTLLRLCERHGGHRRRLTQEVARQITKNLASFHQQLDELEEHLYLCFMTINRTRRLVLKESNATPSTSGFPVYICTVSNSHLHG</sequence>
<dbReference type="PANTHER" id="PTHR31113:SF6">
    <property type="entry name" value="UPF0496 PROTEIN 3"/>
    <property type="match status" value="1"/>
</dbReference>
<evidence type="ECO:0000313" key="9">
    <source>
        <dbReference type="Proteomes" id="UP001055439"/>
    </source>
</evidence>
<name>A0A9E7H2J6_9LILI</name>
<keyword evidence="5 7" id="KW-0472">Membrane</keyword>
<evidence type="ECO:0000256" key="6">
    <source>
        <dbReference type="SAM" id="MobiDB-lite"/>
    </source>
</evidence>
<accession>A0A9E7H2J6</accession>
<comment type="subcellular location">
    <subcellularLocation>
        <location evidence="1">Membrane</location>
    </subcellularLocation>
</comment>
<dbReference type="EMBL" id="CP097510">
    <property type="protein sequence ID" value="URE26324.1"/>
    <property type="molecule type" value="Genomic_DNA"/>
</dbReference>
<reference evidence="8" key="1">
    <citation type="submission" date="2022-05" db="EMBL/GenBank/DDBJ databases">
        <title>The Musa troglodytarum L. genome provides insights into the mechanism of non-climacteric behaviour and enrichment of carotenoids.</title>
        <authorList>
            <person name="Wang J."/>
        </authorList>
    </citation>
    <scope>NUCLEOTIDE SEQUENCE</scope>
    <source>
        <tissue evidence="8">Leaf</tissue>
    </source>
</reference>
<dbReference type="Pfam" id="PF05055">
    <property type="entry name" value="DUF677"/>
    <property type="match status" value="1"/>
</dbReference>
<comment type="similarity">
    <text evidence="2">Belongs to the UPF0496 family.</text>
</comment>
<feature type="transmembrane region" description="Helical" evidence="7">
    <location>
        <begin position="243"/>
        <end position="268"/>
    </location>
</feature>
<keyword evidence="3 7" id="KW-0812">Transmembrane</keyword>
<dbReference type="GO" id="GO:0016020">
    <property type="term" value="C:membrane"/>
    <property type="evidence" value="ECO:0007669"/>
    <property type="project" value="UniProtKB-SubCell"/>
</dbReference>
<proteinExistence type="inferred from homology"/>
<organism evidence="8 9">
    <name type="scientific">Musa troglodytarum</name>
    <name type="common">fe'i banana</name>
    <dbReference type="NCBI Taxonomy" id="320322"/>
    <lineage>
        <taxon>Eukaryota</taxon>
        <taxon>Viridiplantae</taxon>
        <taxon>Streptophyta</taxon>
        <taxon>Embryophyta</taxon>
        <taxon>Tracheophyta</taxon>
        <taxon>Spermatophyta</taxon>
        <taxon>Magnoliopsida</taxon>
        <taxon>Liliopsida</taxon>
        <taxon>Zingiberales</taxon>
        <taxon>Musaceae</taxon>
        <taxon>Musa</taxon>
    </lineage>
</organism>
<evidence type="ECO:0000256" key="3">
    <source>
        <dbReference type="ARBA" id="ARBA00022692"/>
    </source>
</evidence>
<dbReference type="AlphaFoldDB" id="A0A9E7H2J6"/>
<evidence type="ECO:0000313" key="8">
    <source>
        <dbReference type="EMBL" id="URE26324.1"/>
    </source>
</evidence>
<dbReference type="Proteomes" id="UP001055439">
    <property type="component" value="Chromosome 8"/>
</dbReference>